<feature type="compositionally biased region" description="Polar residues" evidence="1">
    <location>
        <begin position="1"/>
        <end position="10"/>
    </location>
</feature>
<evidence type="ECO:0000259" key="2">
    <source>
        <dbReference type="Pfam" id="PF05076"/>
    </source>
</evidence>
<dbReference type="Proteomes" id="UP001304650">
    <property type="component" value="Chromosome"/>
</dbReference>
<reference evidence="3" key="1">
    <citation type="submission" date="2022-02" db="EMBL/GenBank/DDBJ databases">
        <title>Paenibacillus sp. MBLB1832 Whole Genome Shotgun Sequencing.</title>
        <authorList>
            <person name="Hwang C.Y."/>
            <person name="Cho E.-S."/>
            <person name="Seo M.-J."/>
        </authorList>
    </citation>
    <scope>NUCLEOTIDE SEQUENCE</scope>
    <source>
        <strain evidence="3">MBLB1832</strain>
    </source>
</reference>
<accession>A0AA96LM91</accession>
<dbReference type="InterPro" id="IPR020941">
    <property type="entry name" value="SUFU-like_domain"/>
</dbReference>
<proteinExistence type="predicted"/>
<name>A0AA96LM91_9BACL</name>
<keyword evidence="4" id="KW-1185">Reference proteome</keyword>
<organism evidence="3 4">
    <name type="scientific">Paenibacillus roseopurpureus</name>
    <dbReference type="NCBI Taxonomy" id="2918901"/>
    <lineage>
        <taxon>Bacteria</taxon>
        <taxon>Bacillati</taxon>
        <taxon>Bacillota</taxon>
        <taxon>Bacilli</taxon>
        <taxon>Bacillales</taxon>
        <taxon>Paenibacillaceae</taxon>
        <taxon>Paenibacillus</taxon>
    </lineage>
</organism>
<feature type="region of interest" description="Disordered" evidence="1">
    <location>
        <begin position="1"/>
        <end position="26"/>
    </location>
</feature>
<sequence length="243" mass="27527">MNTREQSPSGSPIYRHEASDRPFTPASGDEVSLDLISQHVETYIGPIASVFHEIVSDLVHVDILFVAPTPARNFITLVTCGMSNLPMTVPSGAEAFRYAELMICLPPDWKLSNESFEKEENYWPIRTLKTLARLPHEYNSWLYAAHTIPNKNPAEPYAPNTKLMGAMLAIPSTVEPINEFFTLTISPEKDVHFFSLLPLYSEEMDYKLKHGAEALFEKLDKARVTELLDPHRKNTCKKLFGLF</sequence>
<protein>
    <submittedName>
        <fullName evidence="3">Suppressor of fused domain protein</fullName>
    </submittedName>
</protein>
<dbReference type="AlphaFoldDB" id="A0AA96LM91"/>
<dbReference type="RefSeq" id="WP_314799897.1">
    <property type="nucleotide sequence ID" value="NZ_CP130319.1"/>
</dbReference>
<feature type="domain" description="Suppressor of fused-like" evidence="2">
    <location>
        <begin position="59"/>
        <end position="233"/>
    </location>
</feature>
<gene>
    <name evidence="3" type="ORF">MJB10_25385</name>
</gene>
<dbReference type="KEGG" id="proo:MJB10_25385"/>
<evidence type="ECO:0000313" key="4">
    <source>
        <dbReference type="Proteomes" id="UP001304650"/>
    </source>
</evidence>
<evidence type="ECO:0000256" key="1">
    <source>
        <dbReference type="SAM" id="MobiDB-lite"/>
    </source>
</evidence>
<dbReference type="EMBL" id="CP130319">
    <property type="protein sequence ID" value="WNR44355.1"/>
    <property type="molecule type" value="Genomic_DNA"/>
</dbReference>
<evidence type="ECO:0000313" key="3">
    <source>
        <dbReference type="EMBL" id="WNR44355.1"/>
    </source>
</evidence>
<dbReference type="Pfam" id="PF05076">
    <property type="entry name" value="SUFU"/>
    <property type="match status" value="1"/>
</dbReference>